<feature type="coiled-coil region" evidence="1">
    <location>
        <begin position="502"/>
        <end position="550"/>
    </location>
</feature>
<dbReference type="VEuPathDB" id="TriTrypDB:TcIL3000_5_1080"/>
<feature type="compositionally biased region" description="Polar residues" evidence="2">
    <location>
        <begin position="650"/>
        <end position="667"/>
    </location>
</feature>
<protein>
    <submittedName>
        <fullName evidence="3">Uncharacterized protein</fullName>
    </submittedName>
</protein>
<proteinExistence type="predicted"/>
<feature type="coiled-coil region" evidence="1">
    <location>
        <begin position="435"/>
        <end position="462"/>
    </location>
</feature>
<feature type="region of interest" description="Disordered" evidence="2">
    <location>
        <begin position="826"/>
        <end position="847"/>
    </location>
</feature>
<keyword evidence="1" id="KW-0175">Coiled coil</keyword>
<gene>
    <name evidence="3" type="ORF">TCIL3000_5_1080</name>
</gene>
<feature type="coiled-coil region" evidence="1">
    <location>
        <begin position="117"/>
        <end position="201"/>
    </location>
</feature>
<feature type="region of interest" description="Disordered" evidence="2">
    <location>
        <begin position="647"/>
        <end position="667"/>
    </location>
</feature>
<evidence type="ECO:0000256" key="2">
    <source>
        <dbReference type="SAM" id="MobiDB-lite"/>
    </source>
</evidence>
<feature type="compositionally biased region" description="Basic and acidic residues" evidence="2">
    <location>
        <begin position="826"/>
        <end position="835"/>
    </location>
</feature>
<reference evidence="3" key="1">
    <citation type="journal article" date="2012" name="Proc. Natl. Acad. Sci. U.S.A.">
        <title>Antigenic diversity is generated by distinct evolutionary mechanisms in African trypanosome species.</title>
        <authorList>
            <person name="Jackson A.P."/>
            <person name="Berry A."/>
            <person name="Aslett M."/>
            <person name="Allison H.C."/>
            <person name="Burton P."/>
            <person name="Vavrova-Anderson J."/>
            <person name="Brown R."/>
            <person name="Browne H."/>
            <person name="Corton N."/>
            <person name="Hauser H."/>
            <person name="Gamble J."/>
            <person name="Gilderthorp R."/>
            <person name="Marcello L."/>
            <person name="McQuillan J."/>
            <person name="Otto T.D."/>
            <person name="Quail M.A."/>
            <person name="Sanders M.J."/>
            <person name="van Tonder A."/>
            <person name="Ginger M.L."/>
            <person name="Field M.C."/>
            <person name="Barry J.D."/>
            <person name="Hertz-Fowler C."/>
            <person name="Berriman M."/>
        </authorList>
    </citation>
    <scope>NUCLEOTIDE SEQUENCE</scope>
    <source>
        <strain evidence="3">IL3000</strain>
    </source>
</reference>
<feature type="coiled-coil region" evidence="1">
    <location>
        <begin position="12"/>
        <end position="67"/>
    </location>
</feature>
<evidence type="ECO:0000313" key="3">
    <source>
        <dbReference type="EMBL" id="CCC90412.1"/>
    </source>
</evidence>
<feature type="coiled-coil region" evidence="1">
    <location>
        <begin position="244"/>
        <end position="313"/>
    </location>
</feature>
<evidence type="ECO:0000256" key="1">
    <source>
        <dbReference type="SAM" id="Coils"/>
    </source>
</evidence>
<accession>G0UMK4</accession>
<dbReference type="EMBL" id="HE575318">
    <property type="protein sequence ID" value="CCC90412.1"/>
    <property type="molecule type" value="Genomic_DNA"/>
</dbReference>
<sequence>MRWPSWVLNEANRALQRRVHRATDDLNEKTEEAASHREVVQLMLKNIDQIQRAIDSCERALEEQKTLQKTGEEELQTVQHDGSFYRSELQTLKRRQEQLQELLLRSAAMQKAKSVALEQQEEELAVILLERRQQEMERAKQASLLPHGQSDCIERSLQRLEQLHKSIQKKQSSLSSAKSVLEREREEYAQVQRQLAVLRAGIEHEKQDKVRSVLAVQQLNELVALTEAQTLANADLYSSGQQTAEGQRSVLQRLRQEVDDLRRQQQCRNKELQDRLNVQNNLNYTLKNSAAAVEDQLKEMAALRRQLAAQQDVSRHLMLSRDNAMTQRDELRAREAHLVQHAQELRSIQNEVRKDTANGETMQGRQRLIQTLNALKVNERRLANRMEQLCAANAACVSQLMQQAQQSEVLDGQVASVRRQLAAADRDHEKQRQFREHCEDVAETLDKKLKELQEAYAKAVAGNGVQYALMLGVAQGLRQRLQEQQRRSLGLRRLVTPLHYALKNNRRVLMENEEKLKQLTTEADQCVVELKQLEAEKVQVNQDRQAALVLVEKAGLQLRTLTSLVESQIGVSCEAVGMQEVMRGQALAAEAALQEEARNTLLHLHLEQRAASEKHAELRLRQQKLQALKDRYQNFMQSMARNIALAAGSKEQQGSNSATGTSPSRENAINCGATTEFAANIDPEALYAKCILHTSTAREQLWEKGNKLDARVLFLEREVSALRRMLQAIRSADSWEEQTMGVRLVAKERIVRSHGRDESRLLDDLREGLEKGKEMVHVQLCGVKDSLQALQRCAREVNEKYKTETKRLNELRTLRGSKEAALRRLRDKLRREKSVPKRQRPRPITAL</sequence>
<organism evidence="3">
    <name type="scientific">Trypanosoma congolense (strain IL3000)</name>
    <dbReference type="NCBI Taxonomy" id="1068625"/>
    <lineage>
        <taxon>Eukaryota</taxon>
        <taxon>Discoba</taxon>
        <taxon>Euglenozoa</taxon>
        <taxon>Kinetoplastea</taxon>
        <taxon>Metakinetoplastina</taxon>
        <taxon>Trypanosomatida</taxon>
        <taxon>Trypanosomatidae</taxon>
        <taxon>Trypanosoma</taxon>
        <taxon>Nannomonas</taxon>
    </lineage>
</organism>
<name>G0UMK4_TRYCI</name>
<dbReference type="AlphaFoldDB" id="G0UMK4"/>